<dbReference type="CDD" id="cd00616">
    <property type="entry name" value="AHBA_syn"/>
    <property type="match status" value="1"/>
</dbReference>
<keyword evidence="3" id="KW-0032">Aminotransferase</keyword>
<dbReference type="Pfam" id="PF01041">
    <property type="entry name" value="DegT_DnrJ_EryC1"/>
    <property type="match status" value="1"/>
</dbReference>
<name>A0ABV9EVP9_9SPHN</name>
<dbReference type="InterPro" id="IPR015421">
    <property type="entry name" value="PyrdxlP-dep_Trfase_major"/>
</dbReference>
<dbReference type="SUPFAM" id="SSF53383">
    <property type="entry name" value="PLP-dependent transferases"/>
    <property type="match status" value="1"/>
</dbReference>
<dbReference type="EMBL" id="JBHSFZ010000001">
    <property type="protein sequence ID" value="MFC4592765.1"/>
    <property type="molecule type" value="Genomic_DNA"/>
</dbReference>
<evidence type="ECO:0000256" key="2">
    <source>
        <dbReference type="RuleBase" id="RU004508"/>
    </source>
</evidence>
<proteinExistence type="inferred from homology"/>
<dbReference type="GO" id="GO:0008483">
    <property type="term" value="F:transaminase activity"/>
    <property type="evidence" value="ECO:0007669"/>
    <property type="project" value="UniProtKB-KW"/>
</dbReference>
<reference evidence="4" key="1">
    <citation type="journal article" date="2019" name="Int. J. Syst. Evol. Microbiol.">
        <title>The Global Catalogue of Microorganisms (GCM) 10K type strain sequencing project: providing services to taxonomists for standard genome sequencing and annotation.</title>
        <authorList>
            <consortium name="The Broad Institute Genomics Platform"/>
            <consortium name="The Broad Institute Genome Sequencing Center for Infectious Disease"/>
            <person name="Wu L."/>
            <person name="Ma J."/>
        </authorList>
    </citation>
    <scope>NUCLEOTIDE SEQUENCE [LARGE SCALE GENOMIC DNA]</scope>
    <source>
        <strain evidence="4">NBRC 103632</strain>
    </source>
</reference>
<dbReference type="Gene3D" id="3.40.640.10">
    <property type="entry name" value="Type I PLP-dependent aspartate aminotransferase-like (Major domain)"/>
    <property type="match status" value="1"/>
</dbReference>
<dbReference type="PIRSF" id="PIRSF000390">
    <property type="entry name" value="PLP_StrS"/>
    <property type="match status" value="1"/>
</dbReference>
<accession>A0ABV9EVP9</accession>
<comment type="similarity">
    <text evidence="1 2">Belongs to the DegT/DnrJ/EryC1 family.</text>
</comment>
<keyword evidence="3" id="KW-0808">Transferase</keyword>
<dbReference type="InterPro" id="IPR000653">
    <property type="entry name" value="DegT/StrS_aminotransferase"/>
</dbReference>
<dbReference type="PANTHER" id="PTHR30244:SF34">
    <property type="entry name" value="DTDP-4-AMINO-4,6-DIDEOXYGALACTOSE TRANSAMINASE"/>
    <property type="match status" value="1"/>
</dbReference>
<keyword evidence="2" id="KW-0663">Pyridoxal phosphate</keyword>
<protein>
    <submittedName>
        <fullName evidence="3">DegT/DnrJ/EryC1/StrS family aminotransferase</fullName>
    </submittedName>
</protein>
<dbReference type="Gene3D" id="3.90.1150.10">
    <property type="entry name" value="Aspartate Aminotransferase, domain 1"/>
    <property type="match status" value="1"/>
</dbReference>
<sequence>MTLGDSMKPMTDPQPLIAAPPLPYSPAADRRWPQYEQDEINAVVRVLASGRVNSLVHGDECRAFEQEFADYCGMPHAISLANGTLALELAFRALGIGAGDEVIVPARSFFASASAVVAVGAVPVFADIDVESHTIDPGAVEALITDRTRAILCVHLAGWPCDMDALCALAQAHGLALVEDCAQAHGAAIRGRKVGSFGDAAAFSFCTDKIMSTGGEGGMLLLRDAAHWRRAWAYKDHGKNVALLSAPSSGHGFRYVHESFGTNWRLTEMQAAIGRVQLRKLPDWLRQRRSNAAVLRQRLSDHPLVQLPTVPDGVEHAYYKFYLMLNLEGFAPGADRSDIVAELVQNGMAAGSGSCPDMSRELAVRNSLHPNTRLLPVAAEVGERSLMLPVDHLLGEKAMNFMADRLLNALGRTGCGP</sequence>
<evidence type="ECO:0000256" key="1">
    <source>
        <dbReference type="ARBA" id="ARBA00037999"/>
    </source>
</evidence>
<dbReference type="RefSeq" id="WP_225870579.1">
    <property type="nucleotide sequence ID" value="NZ_JBHSFZ010000001.1"/>
</dbReference>
<dbReference type="Proteomes" id="UP001595957">
    <property type="component" value="Unassembled WGS sequence"/>
</dbReference>
<keyword evidence="4" id="KW-1185">Reference proteome</keyword>
<gene>
    <name evidence="3" type="ORF">ACFO3E_00950</name>
</gene>
<dbReference type="InterPro" id="IPR015422">
    <property type="entry name" value="PyrdxlP-dep_Trfase_small"/>
</dbReference>
<comment type="caution">
    <text evidence="3">The sequence shown here is derived from an EMBL/GenBank/DDBJ whole genome shotgun (WGS) entry which is preliminary data.</text>
</comment>
<evidence type="ECO:0000313" key="3">
    <source>
        <dbReference type="EMBL" id="MFC4592765.1"/>
    </source>
</evidence>
<organism evidence="3 4">
    <name type="scientific">Sphingobium tyrosinilyticum</name>
    <dbReference type="NCBI Taxonomy" id="2715436"/>
    <lineage>
        <taxon>Bacteria</taxon>
        <taxon>Pseudomonadati</taxon>
        <taxon>Pseudomonadota</taxon>
        <taxon>Alphaproteobacteria</taxon>
        <taxon>Sphingomonadales</taxon>
        <taxon>Sphingomonadaceae</taxon>
        <taxon>Sphingobium</taxon>
    </lineage>
</organism>
<dbReference type="PANTHER" id="PTHR30244">
    <property type="entry name" value="TRANSAMINASE"/>
    <property type="match status" value="1"/>
</dbReference>
<evidence type="ECO:0000313" key="4">
    <source>
        <dbReference type="Proteomes" id="UP001595957"/>
    </source>
</evidence>
<dbReference type="InterPro" id="IPR015424">
    <property type="entry name" value="PyrdxlP-dep_Trfase"/>
</dbReference>